<evidence type="ECO:0000259" key="2">
    <source>
        <dbReference type="Pfam" id="PF01583"/>
    </source>
</evidence>
<dbReference type="PANTHER" id="PTHR42700:SF1">
    <property type="entry name" value="SULFATE ADENYLYLTRANSFERASE"/>
    <property type="match status" value="1"/>
</dbReference>
<dbReference type="SUPFAM" id="SSF52540">
    <property type="entry name" value="P-loop containing nucleoside triphosphate hydrolases"/>
    <property type="match status" value="1"/>
</dbReference>
<protein>
    <recommendedName>
        <fullName evidence="2">APS kinase domain-containing protein</fullName>
    </recommendedName>
</protein>
<organism evidence="3">
    <name type="scientific">marine sediment metagenome</name>
    <dbReference type="NCBI Taxonomy" id="412755"/>
    <lineage>
        <taxon>unclassified sequences</taxon>
        <taxon>metagenomes</taxon>
        <taxon>ecological metagenomes</taxon>
    </lineage>
</organism>
<gene>
    <name evidence="3" type="ORF">LCGC14_0275300</name>
</gene>
<evidence type="ECO:0000313" key="3">
    <source>
        <dbReference type="EMBL" id="KKN85725.1"/>
    </source>
</evidence>
<dbReference type="GO" id="GO:0004781">
    <property type="term" value="F:sulfate adenylyltransferase (ATP) activity"/>
    <property type="evidence" value="ECO:0007669"/>
    <property type="project" value="TreeGrafter"/>
</dbReference>
<feature type="domain" description="APS kinase" evidence="2">
    <location>
        <begin position="117"/>
        <end position="215"/>
    </location>
</feature>
<dbReference type="InterPro" id="IPR050512">
    <property type="entry name" value="Sulf_AdTrans/APS_kinase"/>
</dbReference>
<dbReference type="Pfam" id="PF01583">
    <property type="entry name" value="APS_kinase"/>
    <property type="match status" value="1"/>
</dbReference>
<dbReference type="PANTHER" id="PTHR42700">
    <property type="entry name" value="SULFATE ADENYLYLTRANSFERASE"/>
    <property type="match status" value="1"/>
</dbReference>
<name>A0A0F9TXG0_9ZZZZ</name>
<dbReference type="InterPro" id="IPR014729">
    <property type="entry name" value="Rossmann-like_a/b/a_fold"/>
</dbReference>
<keyword evidence="1" id="KW-0808">Transferase</keyword>
<comment type="caution">
    <text evidence="3">The sequence shown here is derived from an EMBL/GenBank/DDBJ whole genome shotgun (WGS) entry which is preliminary data.</text>
</comment>
<dbReference type="InterPro" id="IPR059117">
    <property type="entry name" value="APS_kinase_dom"/>
</dbReference>
<dbReference type="GO" id="GO:0019379">
    <property type="term" value="P:sulfate assimilation, phosphoadenylyl sulfate reduction by phosphoadenylyl-sulfate reductase (thioredoxin)"/>
    <property type="evidence" value="ECO:0007669"/>
    <property type="project" value="TreeGrafter"/>
</dbReference>
<accession>A0A0F9TXG0</accession>
<dbReference type="GO" id="GO:0010134">
    <property type="term" value="P:sulfate assimilation via adenylyl sulfate reduction"/>
    <property type="evidence" value="ECO:0007669"/>
    <property type="project" value="TreeGrafter"/>
</dbReference>
<evidence type="ECO:0000256" key="1">
    <source>
        <dbReference type="ARBA" id="ARBA00022679"/>
    </source>
</evidence>
<dbReference type="GO" id="GO:0005737">
    <property type="term" value="C:cytoplasm"/>
    <property type="evidence" value="ECO:0007669"/>
    <property type="project" value="TreeGrafter"/>
</dbReference>
<sequence length="260" mass="28981">MSKEYSLILGRFQVPMPHRGHFALIDKVLSEGRRVVIALRKEDGTDSNPFTQAQRTVAFEAFYKEEIAEGRMIIINVPNIVEVVYGRTPGWEVRKVSAPRASNVSGTAIREDGGHRIYWITGNSGAGKTTIANELLGPLNAVNLDGDEMRASISLGAGFSIEERLAHNIRVARLAKQLVKYRNVVVSVIAPTESIRNSVEDAMAPTRPWWIYLDRNLSPREGYPYESPQGRERCMTILNTPGIWTPAQVAARILAEIKKL</sequence>
<reference evidence="3" key="1">
    <citation type="journal article" date="2015" name="Nature">
        <title>Complex archaea that bridge the gap between prokaryotes and eukaryotes.</title>
        <authorList>
            <person name="Spang A."/>
            <person name="Saw J.H."/>
            <person name="Jorgensen S.L."/>
            <person name="Zaremba-Niedzwiedzka K."/>
            <person name="Martijn J."/>
            <person name="Lind A.E."/>
            <person name="van Eijk R."/>
            <person name="Schleper C."/>
            <person name="Guy L."/>
            <person name="Ettema T.J."/>
        </authorList>
    </citation>
    <scope>NUCLEOTIDE SEQUENCE</scope>
</reference>
<dbReference type="Gene3D" id="3.40.50.300">
    <property type="entry name" value="P-loop containing nucleotide triphosphate hydrolases"/>
    <property type="match status" value="1"/>
</dbReference>
<proteinExistence type="predicted"/>
<dbReference type="InterPro" id="IPR027417">
    <property type="entry name" value="P-loop_NTPase"/>
</dbReference>
<dbReference type="AlphaFoldDB" id="A0A0F9TXG0"/>
<dbReference type="Gene3D" id="3.40.50.620">
    <property type="entry name" value="HUPs"/>
    <property type="match status" value="1"/>
</dbReference>
<dbReference type="EMBL" id="LAZR01000155">
    <property type="protein sequence ID" value="KKN85725.1"/>
    <property type="molecule type" value="Genomic_DNA"/>
</dbReference>